<reference evidence="3 4" key="1">
    <citation type="submission" date="2018-08" db="EMBL/GenBank/DDBJ databases">
        <title>Diversity &amp; Physiological Properties of Lignin-Decomposing Actinobacteria from Soil.</title>
        <authorList>
            <person name="Roh S.G."/>
            <person name="Kim S.B."/>
        </authorList>
    </citation>
    <scope>NUCLEOTIDE SEQUENCE [LARGE SCALE GENOMIC DNA]</scope>
    <source>
        <strain evidence="3 4">MMS17-GH009</strain>
    </source>
</reference>
<comment type="caution">
    <text evidence="3">The sequence shown here is derived from an EMBL/GenBank/DDBJ whole genome shotgun (WGS) entry which is preliminary data.</text>
</comment>
<sequence>MHDQPPNETPGHPAGGTDRPRTLLVRALNDGLAECGLSLDRVVARLRARLDASAVRGLSTSSISRYLDPDRTELPDPAVLAELARIFRTDPAELDRWQHWHQQAKQAADHELRDRRAARRAATTPTPTPTAVPVPARPEPTGEPSVTERAARWRRPHRWGAALGVLALAAVLGAAVWARGSDDATADTASVVAPSGSAAGREPTATPADLAEGLAHEVEVGALGGDSRCSAPKPGPSGTRLRACAMVQPRQVLFAVRIDNPTNAPVEVTAKVAGSWSGIQHSCDPGRSVVHTTIAPGATFTSDPEECVTPRRSAPLAYQAEVFAAAGDGRQWTGHLFSPRANVYPDRETLWRCVGDVPC</sequence>
<feature type="compositionally biased region" description="Pro residues" evidence="1">
    <location>
        <begin position="126"/>
        <end position="138"/>
    </location>
</feature>
<keyword evidence="2" id="KW-0812">Transmembrane</keyword>
<keyword evidence="4" id="KW-1185">Reference proteome</keyword>
<keyword evidence="2" id="KW-1133">Transmembrane helix</keyword>
<evidence type="ECO:0000256" key="1">
    <source>
        <dbReference type="SAM" id="MobiDB-lite"/>
    </source>
</evidence>
<name>A0A372ZPV6_9ACTN</name>
<feature type="region of interest" description="Disordered" evidence="1">
    <location>
        <begin position="1"/>
        <end position="20"/>
    </location>
</feature>
<evidence type="ECO:0000256" key="2">
    <source>
        <dbReference type="SAM" id="Phobius"/>
    </source>
</evidence>
<gene>
    <name evidence="3" type="ORF">DR950_06615</name>
</gene>
<proteinExistence type="predicted"/>
<organism evidence="3 4">
    <name type="scientific">Kitasatospora xanthocidica</name>
    <dbReference type="NCBI Taxonomy" id="83382"/>
    <lineage>
        <taxon>Bacteria</taxon>
        <taxon>Bacillati</taxon>
        <taxon>Actinomycetota</taxon>
        <taxon>Actinomycetes</taxon>
        <taxon>Kitasatosporales</taxon>
        <taxon>Streptomycetaceae</taxon>
        <taxon>Kitasatospora</taxon>
    </lineage>
</organism>
<protein>
    <submittedName>
        <fullName evidence="3">Uncharacterized protein</fullName>
    </submittedName>
</protein>
<feature type="region of interest" description="Disordered" evidence="1">
    <location>
        <begin position="103"/>
        <end position="151"/>
    </location>
</feature>
<feature type="transmembrane region" description="Helical" evidence="2">
    <location>
        <begin position="159"/>
        <end position="178"/>
    </location>
</feature>
<dbReference type="RefSeq" id="WP_117486287.1">
    <property type="nucleotide sequence ID" value="NZ_QVIG01000001.1"/>
</dbReference>
<evidence type="ECO:0000313" key="3">
    <source>
        <dbReference type="EMBL" id="RGD57512.1"/>
    </source>
</evidence>
<dbReference type="Proteomes" id="UP000263377">
    <property type="component" value="Unassembled WGS sequence"/>
</dbReference>
<dbReference type="AlphaFoldDB" id="A0A372ZPV6"/>
<dbReference type="EMBL" id="QVIG01000001">
    <property type="protein sequence ID" value="RGD57512.1"/>
    <property type="molecule type" value="Genomic_DNA"/>
</dbReference>
<evidence type="ECO:0000313" key="4">
    <source>
        <dbReference type="Proteomes" id="UP000263377"/>
    </source>
</evidence>
<accession>A0A372ZPV6</accession>
<keyword evidence="2" id="KW-0472">Membrane</keyword>